<dbReference type="GO" id="GO:0016757">
    <property type="term" value="F:glycosyltransferase activity"/>
    <property type="evidence" value="ECO:0007669"/>
    <property type="project" value="InterPro"/>
</dbReference>
<dbReference type="STRING" id="1797737.A2196_00800"/>
<reference evidence="3 4" key="1">
    <citation type="journal article" date="2016" name="Nat. Commun.">
        <title>Thousands of microbial genomes shed light on interconnected biogeochemical processes in an aquifer system.</title>
        <authorList>
            <person name="Anantharaman K."/>
            <person name="Brown C.T."/>
            <person name="Hug L.A."/>
            <person name="Sharon I."/>
            <person name="Castelle C.J."/>
            <person name="Probst A.J."/>
            <person name="Thomas B.C."/>
            <person name="Singh A."/>
            <person name="Wilkins M.J."/>
            <person name="Karaoz U."/>
            <person name="Brodie E.L."/>
            <person name="Williams K.H."/>
            <person name="Hubbard S.S."/>
            <person name="Banfield J.F."/>
        </authorList>
    </citation>
    <scope>NUCLEOTIDE SEQUENCE [LARGE SCALE GENOMIC DNA]</scope>
</reference>
<dbReference type="EMBL" id="MFCA01000029">
    <property type="protein sequence ID" value="OGE01232.1"/>
    <property type="molecule type" value="Genomic_DNA"/>
</dbReference>
<dbReference type="SUPFAM" id="SSF53756">
    <property type="entry name" value="UDP-Glycosyltransferase/glycogen phosphorylase"/>
    <property type="match status" value="1"/>
</dbReference>
<dbReference type="PANTHER" id="PTHR45947">
    <property type="entry name" value="SULFOQUINOVOSYL TRANSFERASE SQD2"/>
    <property type="match status" value="1"/>
</dbReference>
<dbReference type="Pfam" id="PF00534">
    <property type="entry name" value="Glycos_transf_1"/>
    <property type="match status" value="1"/>
</dbReference>
<gene>
    <name evidence="3" type="ORF">A2196_00800</name>
</gene>
<feature type="domain" description="Glycosyltransferase subfamily 4-like N-terminal" evidence="2">
    <location>
        <begin position="17"/>
        <end position="171"/>
    </location>
</feature>
<dbReference type="PANTHER" id="PTHR45947:SF3">
    <property type="entry name" value="SULFOQUINOVOSYL TRANSFERASE SQD2"/>
    <property type="match status" value="1"/>
</dbReference>
<protein>
    <recommendedName>
        <fullName evidence="5">Glycosyl transferase family 1 domain-containing protein</fullName>
    </recommendedName>
</protein>
<comment type="caution">
    <text evidence="3">The sequence shown here is derived from an EMBL/GenBank/DDBJ whole genome shotgun (WGS) entry which is preliminary data.</text>
</comment>
<evidence type="ECO:0008006" key="5">
    <source>
        <dbReference type="Google" id="ProtNLM"/>
    </source>
</evidence>
<sequence length="370" mass="42585">MKICSPQLGLAPASTLGGEVYDREVLTKLAKKGNDIYVLLPKNRPYDKSIKNLHINYAPIRTIFPAYLYSLIILPYLFKTYNRVGFNILRVHVHFLAFGALIFKIFHKKIPIVAHYHLDEDGLFFNFVNKLFLSRCDLVIADSKFLKKRLIGKYKLSPNKVAVIYCGTDLNIKPGKKDQKIQEKYNLCDKKVFIYMGRLIKRKRPDFLLEIFNLVHKKNPETALLIFGEGPLLKNLQDKIKRYSLEDCVYLLGTTFGAEKVRFYNSSDVFIFPSINEGFVLVILEALAAGLPIIASKAVSLGEAVDNHKNGILVDPYNMRKWREAMEFLIKNPGKSLEMGRLSRKIAEERFSWDQTAQNDLYFYQKIIDG</sequence>
<dbReference type="InterPro" id="IPR050194">
    <property type="entry name" value="Glycosyltransferase_grp1"/>
</dbReference>
<evidence type="ECO:0000313" key="3">
    <source>
        <dbReference type="EMBL" id="OGE01232.1"/>
    </source>
</evidence>
<evidence type="ECO:0000259" key="1">
    <source>
        <dbReference type="Pfam" id="PF00534"/>
    </source>
</evidence>
<feature type="domain" description="Glycosyl transferase family 1" evidence="1">
    <location>
        <begin position="180"/>
        <end position="343"/>
    </location>
</feature>
<dbReference type="InterPro" id="IPR028098">
    <property type="entry name" value="Glyco_trans_4-like_N"/>
</dbReference>
<organism evidence="3 4">
    <name type="scientific">Candidatus Curtissbacteria bacterium RIFOXYA1_FULL_41_14</name>
    <dbReference type="NCBI Taxonomy" id="1797737"/>
    <lineage>
        <taxon>Bacteria</taxon>
        <taxon>Candidatus Curtissiibacteriota</taxon>
    </lineage>
</organism>
<dbReference type="CDD" id="cd03801">
    <property type="entry name" value="GT4_PimA-like"/>
    <property type="match status" value="1"/>
</dbReference>
<evidence type="ECO:0000259" key="2">
    <source>
        <dbReference type="Pfam" id="PF13439"/>
    </source>
</evidence>
<evidence type="ECO:0000313" key="4">
    <source>
        <dbReference type="Proteomes" id="UP000176751"/>
    </source>
</evidence>
<dbReference type="InterPro" id="IPR001296">
    <property type="entry name" value="Glyco_trans_1"/>
</dbReference>
<dbReference type="Proteomes" id="UP000176751">
    <property type="component" value="Unassembled WGS sequence"/>
</dbReference>
<proteinExistence type="predicted"/>
<dbReference type="AlphaFoldDB" id="A0A1F5HB23"/>
<dbReference type="Pfam" id="PF13439">
    <property type="entry name" value="Glyco_transf_4"/>
    <property type="match status" value="1"/>
</dbReference>
<accession>A0A1F5HB23</accession>
<dbReference type="Gene3D" id="3.40.50.2000">
    <property type="entry name" value="Glycogen Phosphorylase B"/>
    <property type="match status" value="2"/>
</dbReference>
<name>A0A1F5HB23_9BACT</name>